<dbReference type="RefSeq" id="WP_147930198.1">
    <property type="nucleotide sequence ID" value="NZ_VOXD01000009.1"/>
</dbReference>
<gene>
    <name evidence="1" type="ORF">FUA23_07950</name>
</gene>
<dbReference type="PROSITE" id="PS51257">
    <property type="entry name" value="PROKAR_LIPOPROTEIN"/>
    <property type="match status" value="1"/>
</dbReference>
<keyword evidence="2" id="KW-1185">Reference proteome</keyword>
<organism evidence="1 2">
    <name type="scientific">Neolewinella aurantiaca</name>
    <dbReference type="NCBI Taxonomy" id="2602767"/>
    <lineage>
        <taxon>Bacteria</taxon>
        <taxon>Pseudomonadati</taxon>
        <taxon>Bacteroidota</taxon>
        <taxon>Saprospiria</taxon>
        <taxon>Saprospirales</taxon>
        <taxon>Lewinellaceae</taxon>
        <taxon>Neolewinella</taxon>
    </lineage>
</organism>
<dbReference type="AlphaFoldDB" id="A0A5C7FG23"/>
<accession>A0A5C7FG23</accession>
<dbReference type="Proteomes" id="UP000321907">
    <property type="component" value="Unassembled WGS sequence"/>
</dbReference>
<comment type="caution">
    <text evidence="1">The sequence shown here is derived from an EMBL/GenBank/DDBJ whole genome shotgun (WGS) entry which is preliminary data.</text>
</comment>
<evidence type="ECO:0000313" key="2">
    <source>
        <dbReference type="Proteomes" id="UP000321907"/>
    </source>
</evidence>
<dbReference type="EMBL" id="VOXD01000009">
    <property type="protein sequence ID" value="TXF90159.1"/>
    <property type="molecule type" value="Genomic_DNA"/>
</dbReference>
<sequence>MKQFFVFACFVFALTSCQDDDDMSAFTCISDQVGDTILLPDGSEGLTIDAIYQDNRCPCLTPCLVAGGVGIRLLSPTSDTLLIGVGDSTAPDSTLTYNGFNLRLRSVTHREVCDYLELTQSDYCAEFIWE</sequence>
<name>A0A5C7FG23_9BACT</name>
<protein>
    <recommendedName>
        <fullName evidence="3">Lipoprotein</fullName>
    </recommendedName>
</protein>
<evidence type="ECO:0008006" key="3">
    <source>
        <dbReference type="Google" id="ProtNLM"/>
    </source>
</evidence>
<proteinExistence type="predicted"/>
<evidence type="ECO:0000313" key="1">
    <source>
        <dbReference type="EMBL" id="TXF90159.1"/>
    </source>
</evidence>
<dbReference type="OrthoDB" id="163809at2"/>
<reference evidence="1 2" key="1">
    <citation type="submission" date="2019-08" db="EMBL/GenBank/DDBJ databases">
        <title>Lewinella sp. strain SSH13 Genome sequencing and assembly.</title>
        <authorList>
            <person name="Kim I."/>
        </authorList>
    </citation>
    <scope>NUCLEOTIDE SEQUENCE [LARGE SCALE GENOMIC DNA]</scope>
    <source>
        <strain evidence="1 2">SSH13</strain>
    </source>
</reference>